<proteinExistence type="predicted"/>
<organism evidence="1 2">
    <name type="scientific">Blautia obeum ATCC 29174</name>
    <dbReference type="NCBI Taxonomy" id="411459"/>
    <lineage>
        <taxon>Bacteria</taxon>
        <taxon>Bacillati</taxon>
        <taxon>Bacillota</taxon>
        <taxon>Clostridia</taxon>
        <taxon>Lachnospirales</taxon>
        <taxon>Lachnospiraceae</taxon>
        <taxon>Blautia</taxon>
    </lineage>
</organism>
<gene>
    <name evidence="1" type="ORF">RUMOBE_03026</name>
</gene>
<reference evidence="1 2" key="1">
    <citation type="submission" date="2007-03" db="EMBL/GenBank/DDBJ databases">
        <authorList>
            <person name="Fulton L."/>
            <person name="Clifton S."/>
            <person name="Fulton B."/>
            <person name="Xu J."/>
            <person name="Minx P."/>
            <person name="Pepin K.H."/>
            <person name="Johnson M."/>
            <person name="Thiruvilangam P."/>
            <person name="Bhonagiri V."/>
            <person name="Nash W.E."/>
            <person name="Mardis E.R."/>
            <person name="Wilson R.K."/>
        </authorList>
    </citation>
    <scope>NUCLEOTIDE SEQUENCE [LARGE SCALE GENOMIC DNA]</scope>
    <source>
        <strain evidence="1 2">ATCC 29174</strain>
    </source>
</reference>
<protein>
    <submittedName>
        <fullName evidence="1">Uncharacterized protein</fullName>
    </submittedName>
</protein>
<dbReference type="HOGENOM" id="CLU_3077318_0_0_9"/>
<evidence type="ECO:0000313" key="2">
    <source>
        <dbReference type="Proteomes" id="UP000006002"/>
    </source>
</evidence>
<name>A5ZVJ0_9FIRM</name>
<comment type="caution">
    <text evidence="1">The sequence shown here is derived from an EMBL/GenBank/DDBJ whole genome shotgun (WGS) entry which is preliminary data.</text>
</comment>
<dbReference type="AlphaFoldDB" id="A5ZVJ0"/>
<evidence type="ECO:0000313" key="1">
    <source>
        <dbReference type="EMBL" id="EDM86418.1"/>
    </source>
</evidence>
<sequence length="52" mass="6111">MSPGRGTGSRWYGFYGPRPFCAQKRENKGKNGIKQGMEERKWNKTLFWKCVI</sequence>
<reference evidence="1 2" key="2">
    <citation type="submission" date="2007-04" db="EMBL/GenBank/DDBJ databases">
        <title>Draft genome sequence of Ruminococcus obeum (ATCC 29174).</title>
        <authorList>
            <person name="Sudarsanam P."/>
            <person name="Ley R."/>
            <person name="Guruge J."/>
            <person name="Turnbaugh P.J."/>
            <person name="Mahowald M."/>
            <person name="Liep D."/>
            <person name="Gordon J."/>
        </authorList>
    </citation>
    <scope>NUCLEOTIDE SEQUENCE [LARGE SCALE GENOMIC DNA]</scope>
    <source>
        <strain evidence="1 2">ATCC 29174</strain>
    </source>
</reference>
<accession>A5ZVJ0</accession>
<dbReference type="EMBL" id="AAVO02000015">
    <property type="protein sequence ID" value="EDM86418.1"/>
    <property type="molecule type" value="Genomic_DNA"/>
</dbReference>
<dbReference type="Proteomes" id="UP000006002">
    <property type="component" value="Unassembled WGS sequence"/>
</dbReference>